<dbReference type="PANTHER" id="PTHR21599:SF0">
    <property type="entry name" value="GLYCERATE KINASE"/>
    <property type="match status" value="1"/>
</dbReference>
<protein>
    <recommendedName>
        <fullName evidence="6">tRNA-specific adenosine deaminase</fullName>
        <ecNumber evidence="6">3.5.4.33</ecNumber>
    </recommendedName>
</protein>
<accession>A0ABS7MLD2</accession>
<feature type="binding site" evidence="6">
    <location>
        <position position="86"/>
    </location>
    <ligand>
        <name>Zn(2+)</name>
        <dbReference type="ChEBI" id="CHEBI:29105"/>
        <note>catalytic</note>
    </ligand>
</feature>
<keyword evidence="3 6" id="KW-0479">Metal-binding</keyword>
<feature type="binding site" evidence="6">
    <location>
        <position position="56"/>
    </location>
    <ligand>
        <name>Zn(2+)</name>
        <dbReference type="ChEBI" id="CHEBI:29105"/>
        <note>catalytic</note>
    </ligand>
</feature>
<dbReference type="InterPro" id="IPR016192">
    <property type="entry name" value="APOBEC/CMP_deaminase_Zn-bd"/>
</dbReference>
<comment type="cofactor">
    <cofactor evidence="6">
        <name>Zn(2+)</name>
        <dbReference type="ChEBI" id="CHEBI:29105"/>
    </cofactor>
    <text evidence="6">Binds 1 zinc ion per subunit.</text>
</comment>
<keyword evidence="10" id="KW-1185">Reference proteome</keyword>
<feature type="active site" description="Proton donor" evidence="6">
    <location>
        <position position="58"/>
    </location>
</feature>
<dbReference type="NCBIfam" id="TIGR00045">
    <property type="entry name" value="glycerate kinase"/>
    <property type="match status" value="1"/>
</dbReference>
<evidence type="ECO:0000256" key="4">
    <source>
        <dbReference type="ARBA" id="ARBA00022833"/>
    </source>
</evidence>
<name>A0ABS7MLD2_9ACTN</name>
<evidence type="ECO:0000256" key="1">
    <source>
        <dbReference type="ARBA" id="ARBA00010669"/>
    </source>
</evidence>
<keyword evidence="6 9" id="KW-0378">Hydrolase</keyword>
<dbReference type="Proteomes" id="UP000700908">
    <property type="component" value="Unassembled WGS sequence"/>
</dbReference>
<dbReference type="InterPro" id="IPR036129">
    <property type="entry name" value="Glycerate_kinase_sf"/>
</dbReference>
<organism evidence="9 10">
    <name type="scientific">Collinsella ureilytica</name>
    <dbReference type="NCBI Taxonomy" id="2869515"/>
    <lineage>
        <taxon>Bacteria</taxon>
        <taxon>Bacillati</taxon>
        <taxon>Actinomycetota</taxon>
        <taxon>Coriobacteriia</taxon>
        <taxon>Coriobacteriales</taxon>
        <taxon>Coriobacteriaceae</taxon>
        <taxon>Collinsella</taxon>
    </lineage>
</organism>
<evidence type="ECO:0000256" key="5">
    <source>
        <dbReference type="ARBA" id="ARBA00048045"/>
    </source>
</evidence>
<reference evidence="9 10" key="1">
    <citation type="submission" date="2021-08" db="EMBL/GenBank/DDBJ databases">
        <title>Collinsella faecalis sp. nov. isolated from swine faeces.</title>
        <authorList>
            <person name="Oh B.S."/>
            <person name="Lee J.H."/>
        </authorList>
    </citation>
    <scope>NUCLEOTIDE SEQUENCE [LARGE SCALE GENOMIC DNA]</scope>
    <source>
        <strain evidence="9 10">AGMB00827</strain>
    </source>
</reference>
<dbReference type="SUPFAM" id="SSF53927">
    <property type="entry name" value="Cytidine deaminase-like"/>
    <property type="match status" value="1"/>
</dbReference>
<dbReference type="InterPro" id="IPR016193">
    <property type="entry name" value="Cytidine_deaminase-like"/>
</dbReference>
<comment type="caution">
    <text evidence="9">The sequence shown here is derived from an EMBL/GenBank/DDBJ whole genome shotgun (WGS) entry which is preliminary data.</text>
</comment>
<evidence type="ECO:0000313" key="10">
    <source>
        <dbReference type="Proteomes" id="UP000700908"/>
    </source>
</evidence>
<comment type="subunit">
    <text evidence="6">Homodimer.</text>
</comment>
<evidence type="ECO:0000256" key="3">
    <source>
        <dbReference type="ARBA" id="ARBA00022723"/>
    </source>
</evidence>
<dbReference type="PROSITE" id="PS51747">
    <property type="entry name" value="CYT_DCMP_DEAMINASES_2"/>
    <property type="match status" value="1"/>
</dbReference>
<feature type="region of interest" description="Disordered" evidence="7">
    <location>
        <begin position="193"/>
        <end position="215"/>
    </location>
</feature>
<dbReference type="InterPro" id="IPR028883">
    <property type="entry name" value="tRNA_aden_deaminase"/>
</dbReference>
<dbReference type="PROSITE" id="PS00903">
    <property type="entry name" value="CYT_DCMP_DEAMINASES_1"/>
    <property type="match status" value="1"/>
</dbReference>
<evidence type="ECO:0000313" key="9">
    <source>
        <dbReference type="EMBL" id="MBY4797858.1"/>
    </source>
</evidence>
<dbReference type="Gene3D" id="3.40.140.10">
    <property type="entry name" value="Cytidine Deaminase, domain 2"/>
    <property type="match status" value="1"/>
</dbReference>
<dbReference type="InterPro" id="IPR018193">
    <property type="entry name" value="Glyc_kinase_flavodox-like_fold"/>
</dbReference>
<comment type="function">
    <text evidence="6">Catalyzes the deamination of adenosine to inosine at the wobble position 34 of tRNA(Arg2).</text>
</comment>
<dbReference type="HAMAP" id="MF_00972">
    <property type="entry name" value="tRNA_aden_deaminase"/>
    <property type="match status" value="1"/>
</dbReference>
<dbReference type="EMBL" id="JAIMFO010000006">
    <property type="protein sequence ID" value="MBY4797858.1"/>
    <property type="molecule type" value="Genomic_DNA"/>
</dbReference>
<dbReference type="Pfam" id="PF00383">
    <property type="entry name" value="dCMP_cyt_deam_1"/>
    <property type="match status" value="1"/>
</dbReference>
<keyword evidence="4 6" id="KW-0862">Zinc</keyword>
<gene>
    <name evidence="6 9" type="primary">tadA</name>
    <name evidence="9" type="ORF">K6V98_05775</name>
</gene>
<dbReference type="GO" id="GO:0052717">
    <property type="term" value="F:tRNA-specific adenosine-34 deaminase activity"/>
    <property type="evidence" value="ECO:0007669"/>
    <property type="project" value="UniProtKB-EC"/>
</dbReference>
<feature type="binding site" evidence="6">
    <location>
        <position position="89"/>
    </location>
    <ligand>
        <name>Zn(2+)</name>
        <dbReference type="ChEBI" id="CHEBI:29105"/>
        <note>catalytic</note>
    </ligand>
</feature>
<dbReference type="Pfam" id="PF02595">
    <property type="entry name" value="Gly_kinase"/>
    <property type="match status" value="2"/>
</dbReference>
<dbReference type="PANTHER" id="PTHR21599">
    <property type="entry name" value="GLYCERATE KINASE"/>
    <property type="match status" value="1"/>
</dbReference>
<dbReference type="RefSeq" id="WP_222199565.1">
    <property type="nucleotide sequence ID" value="NZ_JAIMFO010000006.1"/>
</dbReference>
<feature type="domain" description="CMP/dCMP-type deaminase" evidence="8">
    <location>
        <begin position="5"/>
        <end position="132"/>
    </location>
</feature>
<evidence type="ECO:0000256" key="7">
    <source>
        <dbReference type="SAM" id="MobiDB-lite"/>
    </source>
</evidence>
<dbReference type="NCBIfam" id="NF008113">
    <property type="entry name" value="PRK10860.1"/>
    <property type="match status" value="1"/>
</dbReference>
<dbReference type="Gene3D" id="3.90.1510.10">
    <property type="entry name" value="Glycerate kinase, domain 2"/>
    <property type="match status" value="1"/>
</dbReference>
<dbReference type="EC" id="3.5.4.33" evidence="6"/>
<dbReference type="InterPro" id="IPR002125">
    <property type="entry name" value="CMP_dCMP_dom"/>
</dbReference>
<keyword evidence="2 6" id="KW-0819">tRNA processing</keyword>
<evidence type="ECO:0000256" key="6">
    <source>
        <dbReference type="HAMAP-Rule" id="MF_00972"/>
    </source>
</evidence>
<dbReference type="InterPro" id="IPR004381">
    <property type="entry name" value="Glycerate_kinase"/>
</dbReference>
<evidence type="ECO:0000259" key="8">
    <source>
        <dbReference type="PROSITE" id="PS51747"/>
    </source>
</evidence>
<proteinExistence type="inferred from homology"/>
<dbReference type="CDD" id="cd01285">
    <property type="entry name" value="nucleoside_deaminase"/>
    <property type="match status" value="1"/>
</dbReference>
<evidence type="ECO:0000256" key="2">
    <source>
        <dbReference type="ARBA" id="ARBA00022694"/>
    </source>
</evidence>
<dbReference type="SUPFAM" id="SSF110738">
    <property type="entry name" value="Glycerate kinase I"/>
    <property type="match status" value="2"/>
</dbReference>
<comment type="similarity">
    <text evidence="1">Belongs to the cytidine and deoxycytidylate deaminase family. ADAT2 subfamily.</text>
</comment>
<comment type="catalytic activity">
    <reaction evidence="5 6">
        <text>adenosine(34) in tRNA + H2O + H(+) = inosine(34) in tRNA + NH4(+)</text>
        <dbReference type="Rhea" id="RHEA:43168"/>
        <dbReference type="Rhea" id="RHEA-COMP:10373"/>
        <dbReference type="Rhea" id="RHEA-COMP:10374"/>
        <dbReference type="ChEBI" id="CHEBI:15377"/>
        <dbReference type="ChEBI" id="CHEBI:15378"/>
        <dbReference type="ChEBI" id="CHEBI:28938"/>
        <dbReference type="ChEBI" id="CHEBI:74411"/>
        <dbReference type="ChEBI" id="CHEBI:82852"/>
        <dbReference type="EC" id="3.5.4.33"/>
    </reaction>
</comment>
<sequence length="713" mass="72720">MGRLTTDEHFMREALVEARLAAAEGEVPVGAVVVAGGSIVARGHNTREQDADPSAHAEFSALIAAAHTLGRWRLEDCTVYVTLEPCPMCAGLMLNARVGRCVFGAADPKAGATGSLLKLHHDPRLNHHFEVSGGVLGNECAQELQAFFTERRRGRASVSLGDRAHDAAQAGASCACASQVDVLQAGVAQGGSSSGDALQADASQVDAPQAAATRDGSSYDAAMQTDAFQVGAARVSSSYGDAPHASTSQVCALQNGASQAAQQVGAGLRVLIAPDSFKGSATSYQAGAWIAAGVRRVAPAAELVSLHLADGGEGTVDALSSAFAGDLHTCTVNDPLSRPIQARYLLSGEVAVIESASAAGFCMTDGSDEQARRASSYGVGELLRAAITAGAKTVYVGLGGTCTNDCGSGLLQALGAHILNVEGRPITPGLAGLAEAASVDLQPALEAVSGVRILALSDVNNPLVGARGALAVFGPQKGLKDPASHDATFIRFAQLLDAARQGGACANLADESDAACKVDAHAGGSEGASTLDREAQDDVHEASADMTQAFTRDGNLPRHTNANIYAQPRKPRTFRAVAAVPGAGAAGGLGAALLALGGEIVFGADAVLDALQFDEVCRAADLVITGEGHIDDQTKSGKAVLALAHRAQKLGRPVIALVGGRAQELGSVYAAGVGLVLPVLLEPMDLRTAMQEDAVRTNLICAGETAMKAFLLR</sequence>